<keyword evidence="9 13" id="KW-0482">Metalloprotease</keyword>
<organism evidence="13 14">
    <name type="scientific">Sphingomonas sinipercae</name>
    <dbReference type="NCBI Taxonomy" id="2714944"/>
    <lineage>
        <taxon>Bacteria</taxon>
        <taxon>Pseudomonadati</taxon>
        <taxon>Pseudomonadota</taxon>
        <taxon>Alphaproteobacteria</taxon>
        <taxon>Sphingomonadales</taxon>
        <taxon>Sphingomonadaceae</taxon>
        <taxon>Sphingomonas</taxon>
    </lineage>
</organism>
<evidence type="ECO:0000259" key="12">
    <source>
        <dbReference type="PROSITE" id="PS50106"/>
    </source>
</evidence>
<dbReference type="GO" id="GO:0004222">
    <property type="term" value="F:metalloendopeptidase activity"/>
    <property type="evidence" value="ECO:0007669"/>
    <property type="project" value="InterPro"/>
</dbReference>
<dbReference type="Proteomes" id="UP000502502">
    <property type="component" value="Chromosome"/>
</dbReference>
<dbReference type="GO" id="GO:0006508">
    <property type="term" value="P:proteolysis"/>
    <property type="evidence" value="ECO:0007669"/>
    <property type="project" value="UniProtKB-KW"/>
</dbReference>
<feature type="transmembrane region" description="Helical" evidence="11">
    <location>
        <begin position="336"/>
        <end position="354"/>
    </location>
</feature>
<feature type="transmembrane region" description="Helical" evidence="11">
    <location>
        <begin position="6"/>
        <end position="24"/>
    </location>
</feature>
<dbReference type="Gene3D" id="2.30.42.10">
    <property type="match status" value="1"/>
</dbReference>
<dbReference type="Pfam" id="PF17820">
    <property type="entry name" value="PDZ_6"/>
    <property type="match status" value="1"/>
</dbReference>
<evidence type="ECO:0000256" key="10">
    <source>
        <dbReference type="ARBA" id="ARBA00023136"/>
    </source>
</evidence>
<dbReference type="EMBL" id="CP049871">
    <property type="protein sequence ID" value="QIL02524.1"/>
    <property type="molecule type" value="Genomic_DNA"/>
</dbReference>
<dbReference type="InterPro" id="IPR036034">
    <property type="entry name" value="PDZ_sf"/>
</dbReference>
<comment type="subcellular location">
    <subcellularLocation>
        <location evidence="2">Membrane</location>
        <topology evidence="2">Multi-pass membrane protein</topology>
    </subcellularLocation>
</comment>
<evidence type="ECO:0000313" key="13">
    <source>
        <dbReference type="EMBL" id="QIL02524.1"/>
    </source>
</evidence>
<keyword evidence="4 13" id="KW-0645">Protease</keyword>
<dbReference type="InterPro" id="IPR004387">
    <property type="entry name" value="Pept_M50_Zn"/>
</dbReference>
<dbReference type="KEGG" id="ssin:G7078_06785"/>
<keyword evidence="14" id="KW-1185">Reference proteome</keyword>
<dbReference type="CDD" id="cd23081">
    <property type="entry name" value="cpPDZ_EcRseP-like"/>
    <property type="match status" value="1"/>
</dbReference>
<evidence type="ECO:0000256" key="1">
    <source>
        <dbReference type="ARBA" id="ARBA00001947"/>
    </source>
</evidence>
<evidence type="ECO:0000256" key="3">
    <source>
        <dbReference type="ARBA" id="ARBA00007931"/>
    </source>
</evidence>
<feature type="transmembrane region" description="Helical" evidence="11">
    <location>
        <begin position="287"/>
        <end position="306"/>
    </location>
</feature>
<dbReference type="CDD" id="cd06163">
    <property type="entry name" value="S2P-M50_PDZ_RseP-like"/>
    <property type="match status" value="1"/>
</dbReference>
<dbReference type="PANTHER" id="PTHR42837:SF2">
    <property type="entry name" value="MEMBRANE METALLOPROTEASE ARASP2, CHLOROPLASTIC-RELATED"/>
    <property type="match status" value="1"/>
</dbReference>
<feature type="transmembrane region" description="Helical" evidence="11">
    <location>
        <begin position="106"/>
        <end position="131"/>
    </location>
</feature>
<evidence type="ECO:0000256" key="2">
    <source>
        <dbReference type="ARBA" id="ARBA00004141"/>
    </source>
</evidence>
<keyword evidence="5 11" id="KW-0812">Transmembrane</keyword>
<dbReference type="AlphaFoldDB" id="A0A6G7ZNG5"/>
<accession>A0A6G7ZNG5</accession>
<name>A0A6G7ZNG5_9SPHN</name>
<dbReference type="SUPFAM" id="SSF50156">
    <property type="entry name" value="PDZ domain-like"/>
    <property type="match status" value="1"/>
</dbReference>
<evidence type="ECO:0000256" key="4">
    <source>
        <dbReference type="ARBA" id="ARBA00022670"/>
    </source>
</evidence>
<dbReference type="InterPro" id="IPR041489">
    <property type="entry name" value="PDZ_6"/>
</dbReference>
<dbReference type="PROSITE" id="PS50106">
    <property type="entry name" value="PDZ"/>
    <property type="match status" value="1"/>
</dbReference>
<evidence type="ECO:0000256" key="8">
    <source>
        <dbReference type="ARBA" id="ARBA00022989"/>
    </source>
</evidence>
<dbReference type="GO" id="GO:0016020">
    <property type="term" value="C:membrane"/>
    <property type="evidence" value="ECO:0007669"/>
    <property type="project" value="UniProtKB-SubCell"/>
</dbReference>
<dbReference type="Pfam" id="PF02163">
    <property type="entry name" value="Peptidase_M50"/>
    <property type="match status" value="1"/>
</dbReference>
<evidence type="ECO:0000256" key="5">
    <source>
        <dbReference type="ARBA" id="ARBA00022692"/>
    </source>
</evidence>
<evidence type="ECO:0000256" key="6">
    <source>
        <dbReference type="ARBA" id="ARBA00022801"/>
    </source>
</evidence>
<dbReference type="PANTHER" id="PTHR42837">
    <property type="entry name" value="REGULATOR OF SIGMA-E PROTEASE RSEP"/>
    <property type="match status" value="1"/>
</dbReference>
<keyword evidence="7" id="KW-0862">Zinc</keyword>
<protein>
    <submittedName>
        <fullName evidence="13">RIP metalloprotease</fullName>
    </submittedName>
</protein>
<evidence type="ECO:0000256" key="9">
    <source>
        <dbReference type="ARBA" id="ARBA00023049"/>
    </source>
</evidence>
<evidence type="ECO:0000256" key="7">
    <source>
        <dbReference type="ARBA" id="ARBA00022833"/>
    </source>
</evidence>
<dbReference type="RefSeq" id="WP_166094337.1">
    <property type="nucleotide sequence ID" value="NZ_CP049871.1"/>
</dbReference>
<sequence length="371" mass="39120">MFADPPLWLIVIAFVAMIGPLVFVHELGHFLVARAFGVGAEIFSIGFGREIFGWTDKRGTRWKVGWLPLGGYVRFVGDADPASAGATAGATSRPDSFAGKPVWKRFLIVLAGPVANFLLAIAIFAAFFAFVGAPLTNVVGSVKPGSAAAAAGIQPGDRLVAIAGRATPTFDDILRIVLLRPNETIPVTVQHGEQLRSVPVTLGSTTFKDGTRTFQAGLLGVTSSVTARERLGPVDATATAVRYTARMTEGIVDGLVQMVRGRVSPEQLGGPLKIAKVAGEGAAAGPFAFAALVALISINLGFINLLPVPMLDGGHLLFYAIEAVRRRPVSARAQEWAFRGGLALLLSLFLFTTLNDLGSFGVWERLGSLIG</sequence>
<dbReference type="SMART" id="SM00228">
    <property type="entry name" value="PDZ"/>
    <property type="match status" value="1"/>
</dbReference>
<comment type="cofactor">
    <cofactor evidence="1">
        <name>Zn(2+)</name>
        <dbReference type="ChEBI" id="CHEBI:29105"/>
    </cofactor>
</comment>
<proteinExistence type="inferred from homology"/>
<keyword evidence="8 11" id="KW-1133">Transmembrane helix</keyword>
<gene>
    <name evidence="13" type="ORF">G7078_06785</name>
</gene>
<reference evidence="13 14" key="1">
    <citation type="submission" date="2020-03" db="EMBL/GenBank/DDBJ databases">
        <title>Sphingomonas sp. nov., isolated from fish.</title>
        <authorList>
            <person name="Hyun D.-W."/>
            <person name="Bae J.-W."/>
        </authorList>
    </citation>
    <scope>NUCLEOTIDE SEQUENCE [LARGE SCALE GENOMIC DNA]</scope>
    <source>
        <strain evidence="13 14">HDW15C</strain>
    </source>
</reference>
<dbReference type="InterPro" id="IPR008915">
    <property type="entry name" value="Peptidase_M50"/>
</dbReference>
<evidence type="ECO:0000256" key="11">
    <source>
        <dbReference type="SAM" id="Phobius"/>
    </source>
</evidence>
<comment type="similarity">
    <text evidence="3">Belongs to the peptidase M50B family.</text>
</comment>
<evidence type="ECO:0000313" key="14">
    <source>
        <dbReference type="Proteomes" id="UP000502502"/>
    </source>
</evidence>
<dbReference type="InterPro" id="IPR001478">
    <property type="entry name" value="PDZ"/>
</dbReference>
<feature type="domain" description="PDZ" evidence="12">
    <location>
        <begin position="131"/>
        <end position="177"/>
    </location>
</feature>
<keyword evidence="10 11" id="KW-0472">Membrane</keyword>
<keyword evidence="6" id="KW-0378">Hydrolase</keyword>